<keyword evidence="2" id="KW-0378">Hydrolase</keyword>
<accession>A0A4T3F2T9</accession>
<reference evidence="2 3" key="1">
    <citation type="submission" date="2019-04" db="EMBL/GenBank/DDBJ databases">
        <title>Altererythrobacter aquimixticola sp. nov., isolated from sediment of junction between the ocean and a freshwater spring.</title>
        <authorList>
            <person name="Yoon J.-H."/>
        </authorList>
    </citation>
    <scope>NUCLEOTIDE SEQUENCE [LARGE SCALE GENOMIC DNA]</scope>
    <source>
        <strain evidence="2 3">SSKS-13</strain>
    </source>
</reference>
<dbReference type="AlphaFoldDB" id="A0A4T3F2T9"/>
<sequence length="249" mass="27095">MRIAAILTAVLAAGLAAPAAAETYVYEEVVVEWVETSASRFVSPQMAEAEQQAIAAYGPFRVMDATRAALVGITTSYTPAEFDLMLADYPAIATIAFIECPGTHDDRANLRLGRMIRERGLATVVPEGGSVRSGAVELFLAGETRRIDDGAEFAVHAWLDERGMGAWDYAASSPEHRKYLDYYREMGMSAEDAARFYAMTNSVPFESALWLTGAEMRGWIDTPAEKGANTDGGGDKPRLAYLDFVETLN</sequence>
<dbReference type="OrthoDB" id="6198264at2"/>
<evidence type="ECO:0000313" key="2">
    <source>
        <dbReference type="EMBL" id="TIX51031.1"/>
    </source>
</evidence>
<proteinExistence type="predicted"/>
<protein>
    <submittedName>
        <fullName evidence="2">Alpha/beta hydrolase</fullName>
    </submittedName>
</protein>
<keyword evidence="3" id="KW-1185">Reference proteome</keyword>
<keyword evidence="1" id="KW-0732">Signal</keyword>
<evidence type="ECO:0000313" key="3">
    <source>
        <dbReference type="Proteomes" id="UP000309389"/>
    </source>
</evidence>
<dbReference type="GO" id="GO:0016787">
    <property type="term" value="F:hydrolase activity"/>
    <property type="evidence" value="ECO:0007669"/>
    <property type="project" value="UniProtKB-KW"/>
</dbReference>
<name>A0A4T3F2T9_9SPHN</name>
<evidence type="ECO:0000256" key="1">
    <source>
        <dbReference type="SAM" id="SignalP"/>
    </source>
</evidence>
<comment type="caution">
    <text evidence="2">The sequence shown here is derived from an EMBL/GenBank/DDBJ whole genome shotgun (WGS) entry which is preliminary data.</text>
</comment>
<organism evidence="2 3">
    <name type="scientific">Alteraurantiacibacter aquimixticola</name>
    <dbReference type="NCBI Taxonomy" id="2489173"/>
    <lineage>
        <taxon>Bacteria</taxon>
        <taxon>Pseudomonadati</taxon>
        <taxon>Pseudomonadota</taxon>
        <taxon>Alphaproteobacteria</taxon>
        <taxon>Sphingomonadales</taxon>
        <taxon>Erythrobacteraceae</taxon>
        <taxon>Alteraurantiacibacter</taxon>
    </lineage>
</organism>
<feature type="signal peptide" evidence="1">
    <location>
        <begin position="1"/>
        <end position="21"/>
    </location>
</feature>
<feature type="chain" id="PRO_5020460564" evidence="1">
    <location>
        <begin position="22"/>
        <end position="249"/>
    </location>
</feature>
<dbReference type="RefSeq" id="WP_136691560.1">
    <property type="nucleotide sequence ID" value="NZ_SSHH01000001.1"/>
</dbReference>
<dbReference type="Proteomes" id="UP000309389">
    <property type="component" value="Unassembled WGS sequence"/>
</dbReference>
<dbReference type="EMBL" id="SSHH01000001">
    <property type="protein sequence ID" value="TIX51031.1"/>
    <property type="molecule type" value="Genomic_DNA"/>
</dbReference>
<gene>
    <name evidence="2" type="ORF">E5222_00650</name>
</gene>